<accession>V6LF68</accession>
<sequence length="185" mass="21496">MHDLRQFEQFVHFQLGIFSLPHKLSYLLITISATLNSHYKLQLQTLLVSLLEVIVSGHHEERSCKCRPWKRFSDVLLAGARSAERNELDSIFWSFCGFWFWVCRGATGGFWTVWCNWVMQGGWRVIIAIWVYWTQLRLAGCYASGGWKRGRRGLARRLVDLGNTKNAHITINIAYYNYGTCVQMA</sequence>
<evidence type="ECO:0000313" key="1">
    <source>
        <dbReference type="EMBL" id="EST42331.1"/>
    </source>
</evidence>
<dbReference type="EMBL" id="KI546164">
    <property type="protein sequence ID" value="EST42331.1"/>
    <property type="molecule type" value="Genomic_DNA"/>
</dbReference>
<reference evidence="1" key="1">
    <citation type="journal article" date="2014" name="PLoS Genet.">
        <title>The Genome of Spironucleus salmonicida Highlights a Fish Pathogen Adapted to Fluctuating Environments.</title>
        <authorList>
            <person name="Xu F."/>
            <person name="Jerlstrom-Hultqvist J."/>
            <person name="Einarsson E."/>
            <person name="Astvaldsson A."/>
            <person name="Svard S.G."/>
            <person name="Andersson J.O."/>
        </authorList>
    </citation>
    <scope>NUCLEOTIDE SEQUENCE</scope>
</reference>
<gene>
    <name evidence="1" type="ORF">SS50377_18119</name>
</gene>
<organism evidence="1">
    <name type="scientific">Spironucleus salmonicida</name>
    <dbReference type="NCBI Taxonomy" id="348837"/>
    <lineage>
        <taxon>Eukaryota</taxon>
        <taxon>Metamonada</taxon>
        <taxon>Diplomonadida</taxon>
        <taxon>Hexamitidae</taxon>
        <taxon>Hexamitinae</taxon>
        <taxon>Spironucleus</taxon>
    </lineage>
</organism>
<proteinExistence type="predicted"/>
<dbReference type="AlphaFoldDB" id="V6LF68"/>
<protein>
    <submittedName>
        <fullName evidence="1">Uncharacterized protein</fullName>
    </submittedName>
</protein>
<name>V6LF68_9EUKA</name>